<comment type="subcellular location">
    <subcellularLocation>
        <location evidence="1">Secreted</location>
    </subcellularLocation>
</comment>
<dbReference type="Gene3D" id="2.60.40.3330">
    <property type="match status" value="2"/>
</dbReference>
<dbReference type="WBParaSite" id="sdigi.contig151.g5283.t1">
    <property type="protein sequence ID" value="sdigi.contig151.g5283.t1"/>
    <property type="gene ID" value="sdigi.contig151.g5283"/>
</dbReference>
<dbReference type="InterPro" id="IPR038479">
    <property type="entry name" value="Transthyretin-like_sf"/>
</dbReference>
<evidence type="ECO:0000256" key="4">
    <source>
        <dbReference type="ARBA" id="ARBA00022729"/>
    </source>
</evidence>
<evidence type="ECO:0000256" key="2">
    <source>
        <dbReference type="ARBA" id="ARBA00010112"/>
    </source>
</evidence>
<keyword evidence="4" id="KW-0732">Signal</keyword>
<dbReference type="AlphaFoldDB" id="A0A915PKP0"/>
<sequence>MKKDQFICFRQKLNYLLDGTESWQQGSFDLEGENRDLTIPFRPVLVIYHQCGQLRSKNATYRRFVIKIPQQFVNANESFYIGIINLELYYPSQKDGIKFIHFNQPLEITGELFCNEYYNITRTIVQLFSTDKQEVENFITEQQPNHDGYFHLSTGRTVLQKPILVINHQCDIGKKERLKEIYRQFIIYIPYFYYNPGRIGLKVFHIGRLGLGINYPNERNEALVDITS</sequence>
<organism evidence="5 6">
    <name type="scientific">Setaria digitata</name>
    <dbReference type="NCBI Taxonomy" id="48799"/>
    <lineage>
        <taxon>Eukaryota</taxon>
        <taxon>Metazoa</taxon>
        <taxon>Ecdysozoa</taxon>
        <taxon>Nematoda</taxon>
        <taxon>Chromadorea</taxon>
        <taxon>Rhabditida</taxon>
        <taxon>Spirurina</taxon>
        <taxon>Spiruromorpha</taxon>
        <taxon>Filarioidea</taxon>
        <taxon>Setariidae</taxon>
        <taxon>Setaria</taxon>
    </lineage>
</organism>
<dbReference type="PANTHER" id="PTHR21700">
    <property type="entry name" value="TRANSTHYRETIN-LIKE FAMILY PROTEIN-RELATED"/>
    <property type="match status" value="1"/>
</dbReference>
<dbReference type="GO" id="GO:0005576">
    <property type="term" value="C:extracellular region"/>
    <property type="evidence" value="ECO:0007669"/>
    <property type="project" value="UniProtKB-SubCell"/>
</dbReference>
<reference evidence="6" key="1">
    <citation type="submission" date="2022-11" db="UniProtKB">
        <authorList>
            <consortium name="WormBaseParasite"/>
        </authorList>
    </citation>
    <scope>IDENTIFICATION</scope>
</reference>
<keyword evidence="3" id="KW-0964">Secreted</keyword>
<evidence type="ECO:0000313" key="5">
    <source>
        <dbReference type="Proteomes" id="UP000887581"/>
    </source>
</evidence>
<evidence type="ECO:0000256" key="1">
    <source>
        <dbReference type="ARBA" id="ARBA00004613"/>
    </source>
</evidence>
<proteinExistence type="inferred from homology"/>
<dbReference type="Pfam" id="PF01060">
    <property type="entry name" value="TTR-52"/>
    <property type="match status" value="2"/>
</dbReference>
<accession>A0A915PKP0</accession>
<protein>
    <submittedName>
        <fullName evidence="6">Uncharacterized protein</fullName>
    </submittedName>
</protein>
<evidence type="ECO:0000256" key="3">
    <source>
        <dbReference type="ARBA" id="ARBA00022525"/>
    </source>
</evidence>
<comment type="similarity">
    <text evidence="2">Belongs to the nematode transthyretin-like family.</text>
</comment>
<keyword evidence="5" id="KW-1185">Reference proteome</keyword>
<evidence type="ECO:0000313" key="6">
    <source>
        <dbReference type="WBParaSite" id="sdigi.contig151.g5283.t1"/>
    </source>
</evidence>
<dbReference type="Proteomes" id="UP000887581">
    <property type="component" value="Unplaced"/>
</dbReference>
<dbReference type="PANTHER" id="PTHR21700:SF118">
    <property type="entry name" value="TRANSTHYRETIN-LIKE FAMILY PROTEIN"/>
    <property type="match status" value="1"/>
</dbReference>
<dbReference type="InterPro" id="IPR001534">
    <property type="entry name" value="Transthyretin-like"/>
</dbReference>
<name>A0A915PKP0_9BILA</name>
<dbReference type="GO" id="GO:0009986">
    <property type="term" value="C:cell surface"/>
    <property type="evidence" value="ECO:0007669"/>
    <property type="project" value="InterPro"/>
</dbReference>